<proteinExistence type="predicted"/>
<sequence>MFAPSKAVLLSSLGCYPMATMVFAPMDRSEKLSKKPLTQSRQSSVNGLPYLGRPPFRKIVLQKIPVVSTRMDAGRKHPWLPYVSCLGAGFLFLVLLGLAFGIFLPLPPSLDNPLTNQRGSGSDTNARASSSLTLRVPLSLVSPWLIRATIAAEDRNFWKHHGVDFWATLRALRDALRYGKAVSGASTITQQLIKISENPPRPRTLLTKLREMILAVRLECRWTKERILEEYLNRLYYGNDQIGCAAAARFYFGKDVGRLTAAEAALLAGIPQAPARLNPYVHWERARRRQRWILGQMLAHQFLSQEQYRRALGETVQLLPHELGGSLRGSRQPLRGLGALR</sequence>
<organism evidence="5 6">
    <name type="scientific">Candidatus Methylacidithermus pantelleriae</name>
    <dbReference type="NCBI Taxonomy" id="2744239"/>
    <lineage>
        <taxon>Bacteria</taxon>
        <taxon>Pseudomonadati</taxon>
        <taxon>Verrucomicrobiota</taxon>
        <taxon>Methylacidiphilae</taxon>
        <taxon>Methylacidiphilales</taxon>
        <taxon>Methylacidiphilaceae</taxon>
        <taxon>Candidatus Methylacidithermus</taxon>
    </lineage>
</organism>
<dbReference type="InterPro" id="IPR023346">
    <property type="entry name" value="Lysozyme-like_dom_sf"/>
</dbReference>
<gene>
    <name evidence="5" type="ORF">MPNT_40115</name>
</gene>
<dbReference type="PANTHER" id="PTHR32282:SF33">
    <property type="entry name" value="PEPTIDOGLYCAN GLYCOSYLTRANSFERASE"/>
    <property type="match status" value="1"/>
</dbReference>
<evidence type="ECO:0000256" key="3">
    <source>
        <dbReference type="SAM" id="Phobius"/>
    </source>
</evidence>
<dbReference type="GO" id="GO:0008955">
    <property type="term" value="F:peptidoglycan glycosyltransferase activity"/>
    <property type="evidence" value="ECO:0007669"/>
    <property type="project" value="TreeGrafter"/>
</dbReference>
<dbReference type="AlphaFoldDB" id="A0A8J2BM51"/>
<dbReference type="InterPro" id="IPR036950">
    <property type="entry name" value="PBP_transglycosylase"/>
</dbReference>
<dbReference type="PANTHER" id="PTHR32282">
    <property type="entry name" value="BINDING PROTEIN TRANSPEPTIDASE, PUTATIVE-RELATED"/>
    <property type="match status" value="1"/>
</dbReference>
<keyword evidence="3" id="KW-1133">Transmembrane helix</keyword>
<keyword evidence="6" id="KW-1185">Reference proteome</keyword>
<dbReference type="InterPro" id="IPR050396">
    <property type="entry name" value="Glycosyltr_51/Transpeptidase"/>
</dbReference>
<dbReference type="SUPFAM" id="SSF53955">
    <property type="entry name" value="Lysozyme-like"/>
    <property type="match status" value="1"/>
</dbReference>
<protein>
    <recommendedName>
        <fullName evidence="4">Glycosyl transferase family 51 domain-containing protein</fullName>
    </recommendedName>
</protein>
<accession>A0A8J2BM51</accession>
<name>A0A8J2BM51_9BACT</name>
<feature type="transmembrane region" description="Helical" evidence="3">
    <location>
        <begin position="79"/>
        <end position="104"/>
    </location>
</feature>
<comment type="caution">
    <text evidence="5">The sequence shown here is derived from an EMBL/GenBank/DDBJ whole genome shotgun (WGS) entry which is preliminary data.</text>
</comment>
<feature type="domain" description="Glycosyl transferase family 51" evidence="4">
    <location>
        <begin position="135"/>
        <end position="297"/>
    </location>
</feature>
<comment type="pathway">
    <text evidence="1">Cell wall biogenesis; peptidoglycan biosynthesis.</text>
</comment>
<dbReference type="GO" id="GO:0030288">
    <property type="term" value="C:outer membrane-bounded periplasmic space"/>
    <property type="evidence" value="ECO:0007669"/>
    <property type="project" value="TreeGrafter"/>
</dbReference>
<evidence type="ECO:0000259" key="4">
    <source>
        <dbReference type="Pfam" id="PF00912"/>
    </source>
</evidence>
<evidence type="ECO:0000256" key="2">
    <source>
        <dbReference type="ARBA" id="ARBA00022679"/>
    </source>
</evidence>
<dbReference type="Pfam" id="PF00912">
    <property type="entry name" value="Transgly"/>
    <property type="match status" value="1"/>
</dbReference>
<evidence type="ECO:0000313" key="6">
    <source>
        <dbReference type="Proteomes" id="UP000663859"/>
    </source>
</evidence>
<reference evidence="5" key="1">
    <citation type="submission" date="2021-02" db="EMBL/GenBank/DDBJ databases">
        <authorList>
            <person name="Cremers G."/>
            <person name="Picone N."/>
        </authorList>
    </citation>
    <scope>NUCLEOTIDE SEQUENCE</scope>
    <source>
        <strain evidence="5">PQ17</strain>
    </source>
</reference>
<dbReference type="GO" id="GO:0009252">
    <property type="term" value="P:peptidoglycan biosynthetic process"/>
    <property type="evidence" value="ECO:0007669"/>
    <property type="project" value="TreeGrafter"/>
</dbReference>
<dbReference type="InterPro" id="IPR001264">
    <property type="entry name" value="Glyco_trans_51"/>
</dbReference>
<keyword evidence="2" id="KW-0808">Transferase</keyword>
<dbReference type="Gene3D" id="1.10.3810.10">
    <property type="entry name" value="Biosynthetic peptidoglycan transglycosylase-like"/>
    <property type="match status" value="1"/>
</dbReference>
<evidence type="ECO:0000256" key="1">
    <source>
        <dbReference type="ARBA" id="ARBA00004752"/>
    </source>
</evidence>
<dbReference type="EMBL" id="CAJNOB010000034">
    <property type="protein sequence ID" value="CAF0701035.1"/>
    <property type="molecule type" value="Genomic_DNA"/>
</dbReference>
<keyword evidence="3" id="KW-0812">Transmembrane</keyword>
<evidence type="ECO:0000313" key="5">
    <source>
        <dbReference type="EMBL" id="CAF0701035.1"/>
    </source>
</evidence>
<keyword evidence="3" id="KW-0472">Membrane</keyword>
<dbReference type="Proteomes" id="UP000663859">
    <property type="component" value="Unassembled WGS sequence"/>
</dbReference>